<name>A0A915JGQ7_ROMCU</name>
<reference evidence="2" key="1">
    <citation type="submission" date="2022-11" db="UniProtKB">
        <authorList>
            <consortium name="WormBaseParasite"/>
        </authorList>
    </citation>
    <scope>IDENTIFICATION</scope>
</reference>
<sequence>MEEMSLSKIGRCNTTKFSWLIATLSFKQILTSVKWTTINVHAAVVGKQAGQEAHAGEAVFYVPSQRIMEHKGYDRLTVAIEAGMLENQFSQDKISKGLHFSGHMSSLALFYSDTGICARELLGGAE</sequence>
<dbReference type="Proteomes" id="UP000887565">
    <property type="component" value="Unplaced"/>
</dbReference>
<protein>
    <submittedName>
        <fullName evidence="2">Uncharacterized protein</fullName>
    </submittedName>
</protein>
<evidence type="ECO:0000313" key="2">
    <source>
        <dbReference type="WBParaSite" id="nRc.2.0.1.t24933-RA"/>
    </source>
</evidence>
<evidence type="ECO:0000313" key="1">
    <source>
        <dbReference type="Proteomes" id="UP000887565"/>
    </source>
</evidence>
<accession>A0A915JGQ7</accession>
<keyword evidence="1" id="KW-1185">Reference proteome</keyword>
<organism evidence="1 2">
    <name type="scientific">Romanomermis culicivorax</name>
    <name type="common">Nematode worm</name>
    <dbReference type="NCBI Taxonomy" id="13658"/>
    <lineage>
        <taxon>Eukaryota</taxon>
        <taxon>Metazoa</taxon>
        <taxon>Ecdysozoa</taxon>
        <taxon>Nematoda</taxon>
        <taxon>Enoplea</taxon>
        <taxon>Dorylaimia</taxon>
        <taxon>Mermithida</taxon>
        <taxon>Mermithoidea</taxon>
        <taxon>Mermithidae</taxon>
        <taxon>Romanomermis</taxon>
    </lineage>
</organism>
<dbReference type="AlphaFoldDB" id="A0A915JGQ7"/>
<dbReference type="WBParaSite" id="nRc.2.0.1.t24933-RA">
    <property type="protein sequence ID" value="nRc.2.0.1.t24933-RA"/>
    <property type="gene ID" value="nRc.2.0.1.g24933"/>
</dbReference>
<proteinExistence type="predicted"/>